<gene>
    <name evidence="3" type="ORF">AMON00008_LOCUS7093</name>
</gene>
<dbReference type="GO" id="GO:0005829">
    <property type="term" value="C:cytosol"/>
    <property type="evidence" value="ECO:0007669"/>
    <property type="project" value="TreeGrafter"/>
</dbReference>
<dbReference type="Gene3D" id="2.60.120.10">
    <property type="entry name" value="Jelly Rolls"/>
    <property type="match status" value="1"/>
</dbReference>
<dbReference type="InterPro" id="IPR018490">
    <property type="entry name" value="cNMP-bd_dom_sf"/>
</dbReference>
<evidence type="ECO:0000313" key="3">
    <source>
        <dbReference type="EMBL" id="CAE4567474.1"/>
    </source>
</evidence>
<dbReference type="PANTHER" id="PTHR24567:SF68">
    <property type="entry name" value="DNA-BINDING TRANSCRIPTIONAL DUAL REGULATOR CRP"/>
    <property type="match status" value="1"/>
</dbReference>
<reference evidence="3" key="1">
    <citation type="submission" date="2021-01" db="EMBL/GenBank/DDBJ databases">
        <authorList>
            <person name="Corre E."/>
            <person name="Pelletier E."/>
            <person name="Niang G."/>
            <person name="Scheremetjew M."/>
            <person name="Finn R."/>
            <person name="Kale V."/>
            <person name="Holt S."/>
            <person name="Cochrane G."/>
            <person name="Meng A."/>
            <person name="Brown T."/>
            <person name="Cohen L."/>
        </authorList>
    </citation>
    <scope>NUCLEOTIDE SEQUENCE</scope>
    <source>
        <strain evidence="3">CCMP3105</strain>
    </source>
</reference>
<dbReference type="InterPro" id="IPR050397">
    <property type="entry name" value="Env_Response_Regulators"/>
</dbReference>
<accession>A0A7S4V6V1</accession>
<dbReference type="SMART" id="SM00100">
    <property type="entry name" value="cNMP"/>
    <property type="match status" value="1"/>
</dbReference>
<dbReference type="PROSITE" id="PS50042">
    <property type="entry name" value="CNMP_BINDING_3"/>
    <property type="match status" value="1"/>
</dbReference>
<proteinExistence type="predicted"/>
<evidence type="ECO:0000256" key="1">
    <source>
        <dbReference type="SAM" id="MobiDB-lite"/>
    </source>
</evidence>
<dbReference type="CDD" id="cd00038">
    <property type="entry name" value="CAP_ED"/>
    <property type="match status" value="1"/>
</dbReference>
<dbReference type="InterPro" id="IPR014710">
    <property type="entry name" value="RmlC-like_jellyroll"/>
</dbReference>
<sequence>MAAAGLRARMTAAAGLATAAAAPWGRSPAGADSPRSTRPTAAHPRRIAPWATQLPLVPVAARRLTECKGLPRTTTLRELDHIHEEDFTLEMRTIAGQVDFRSMLQEGSFVFQGVDSQVIERLVFGQKVFARRGTVLIEEGQENSAVFVVGHGSLSVHVGETHVAAVGPGQVIGLMAMFKKSAATATVRVESDVAYLLVLRYGHFMACLDDDPEVHKRLQLLVHQRELQNATAEMLSKNDS</sequence>
<feature type="domain" description="Cyclic nucleotide-binding" evidence="2">
    <location>
        <begin position="129"/>
        <end position="200"/>
    </location>
</feature>
<dbReference type="PANTHER" id="PTHR24567">
    <property type="entry name" value="CRP FAMILY TRANSCRIPTIONAL REGULATORY PROTEIN"/>
    <property type="match status" value="1"/>
</dbReference>
<dbReference type="InterPro" id="IPR000595">
    <property type="entry name" value="cNMP-bd_dom"/>
</dbReference>
<protein>
    <recommendedName>
        <fullName evidence="2">Cyclic nucleotide-binding domain-containing protein</fullName>
    </recommendedName>
</protein>
<name>A0A7S4V6V1_9DINO</name>
<organism evidence="3">
    <name type="scientific">Alexandrium monilatum</name>
    <dbReference type="NCBI Taxonomy" id="311494"/>
    <lineage>
        <taxon>Eukaryota</taxon>
        <taxon>Sar</taxon>
        <taxon>Alveolata</taxon>
        <taxon>Dinophyceae</taxon>
        <taxon>Gonyaulacales</taxon>
        <taxon>Pyrocystaceae</taxon>
        <taxon>Alexandrium</taxon>
    </lineage>
</organism>
<evidence type="ECO:0000259" key="2">
    <source>
        <dbReference type="PROSITE" id="PS50042"/>
    </source>
</evidence>
<dbReference type="Pfam" id="PF00027">
    <property type="entry name" value="cNMP_binding"/>
    <property type="match status" value="1"/>
</dbReference>
<dbReference type="GO" id="GO:0003700">
    <property type="term" value="F:DNA-binding transcription factor activity"/>
    <property type="evidence" value="ECO:0007669"/>
    <property type="project" value="TreeGrafter"/>
</dbReference>
<dbReference type="SUPFAM" id="SSF51206">
    <property type="entry name" value="cAMP-binding domain-like"/>
    <property type="match status" value="1"/>
</dbReference>
<dbReference type="EMBL" id="HBNR01010977">
    <property type="protein sequence ID" value="CAE4567474.1"/>
    <property type="molecule type" value="Transcribed_RNA"/>
</dbReference>
<dbReference type="AlphaFoldDB" id="A0A7S4V6V1"/>
<feature type="region of interest" description="Disordered" evidence="1">
    <location>
        <begin position="21"/>
        <end position="47"/>
    </location>
</feature>